<reference evidence="2 3" key="1">
    <citation type="submission" date="2019-11" db="EMBL/GenBank/DDBJ databases">
        <authorList>
            <person name="Li J."/>
        </authorList>
    </citation>
    <scope>NUCLEOTIDE SEQUENCE [LARGE SCALE GENOMIC DNA]</scope>
    <source>
        <strain evidence="2 3">MF47</strain>
    </source>
</reference>
<evidence type="ECO:0000313" key="3">
    <source>
        <dbReference type="Proteomes" id="UP000392064"/>
    </source>
</evidence>
<keyword evidence="1" id="KW-1133">Transmembrane helix</keyword>
<dbReference type="EMBL" id="CP045737">
    <property type="protein sequence ID" value="QGG40240.1"/>
    <property type="molecule type" value="Genomic_DNA"/>
</dbReference>
<dbReference type="Proteomes" id="UP000392064">
    <property type="component" value="Chromosome"/>
</dbReference>
<keyword evidence="1" id="KW-0812">Transmembrane</keyword>
<evidence type="ECO:0000313" key="2">
    <source>
        <dbReference type="EMBL" id="QGG40240.1"/>
    </source>
</evidence>
<feature type="transmembrane region" description="Helical" evidence="1">
    <location>
        <begin position="186"/>
        <end position="207"/>
    </location>
</feature>
<sequence>MRFRQGESLGAQANAAFDDMAARVDGRTAEVSVRAARAISVAVSVLRIPTAVVGAVPLPFIAATLVLGFLAGGSVGTVMVVLGVAMAAVSALFWGRRHRVMRAAADPDRLATELAILVSMSGRVEESRGALAAIAGGGGWRVMGRLRGVWQGTQMTARWIDGVGDLEHARYFAPPKIGTNISITVMALWLIPISIVVTLLAAVGTIAGSI</sequence>
<protein>
    <submittedName>
        <fullName evidence="2">Uncharacterized protein</fullName>
    </submittedName>
</protein>
<feature type="transmembrane region" description="Helical" evidence="1">
    <location>
        <begin position="44"/>
        <end position="69"/>
    </location>
</feature>
<accession>A0A5Q2MJX0</accession>
<organism evidence="2 3">
    <name type="scientific">Aeromicrobium yanjiei</name>
    <dbReference type="NCBI Taxonomy" id="2662028"/>
    <lineage>
        <taxon>Bacteria</taxon>
        <taxon>Bacillati</taxon>
        <taxon>Actinomycetota</taxon>
        <taxon>Actinomycetes</taxon>
        <taxon>Propionibacteriales</taxon>
        <taxon>Nocardioidaceae</taxon>
        <taxon>Aeromicrobium</taxon>
    </lineage>
</organism>
<proteinExistence type="predicted"/>
<gene>
    <name evidence="2" type="ORF">GEV26_01980</name>
</gene>
<dbReference type="AlphaFoldDB" id="A0A5Q2MJX0"/>
<evidence type="ECO:0000256" key="1">
    <source>
        <dbReference type="SAM" id="Phobius"/>
    </source>
</evidence>
<dbReference type="KEGG" id="aef:GEV26_01980"/>
<dbReference type="RefSeq" id="WP_153651512.1">
    <property type="nucleotide sequence ID" value="NZ_CP045737.1"/>
</dbReference>
<keyword evidence="1" id="KW-0472">Membrane</keyword>
<name>A0A5Q2MJX0_9ACTN</name>
<feature type="transmembrane region" description="Helical" evidence="1">
    <location>
        <begin position="75"/>
        <end position="94"/>
    </location>
</feature>
<keyword evidence="3" id="KW-1185">Reference proteome</keyword>